<dbReference type="Proteomes" id="UP000214720">
    <property type="component" value="Unassembled WGS sequence"/>
</dbReference>
<organism evidence="1 2">
    <name type="scientific">Caballeronia sordidicola</name>
    <name type="common">Burkholderia sordidicola</name>
    <dbReference type="NCBI Taxonomy" id="196367"/>
    <lineage>
        <taxon>Bacteria</taxon>
        <taxon>Pseudomonadati</taxon>
        <taxon>Pseudomonadota</taxon>
        <taxon>Betaproteobacteria</taxon>
        <taxon>Burkholderiales</taxon>
        <taxon>Burkholderiaceae</taxon>
        <taxon>Caballeronia</taxon>
    </lineage>
</organism>
<evidence type="ECO:0000313" key="2">
    <source>
        <dbReference type="Proteomes" id="UP000214720"/>
    </source>
</evidence>
<reference evidence="2" key="1">
    <citation type="submission" date="2017-01" db="EMBL/GenBank/DDBJ databases">
        <title>Genome Analysis of Deinococcus marmoris KOPRI26562.</title>
        <authorList>
            <person name="Kim J.H."/>
            <person name="Oh H.-M."/>
        </authorList>
    </citation>
    <scope>NUCLEOTIDE SEQUENCE [LARGE SCALE GENOMIC DNA]</scope>
    <source>
        <strain evidence="2">PAMC 26633</strain>
    </source>
</reference>
<protein>
    <submittedName>
        <fullName evidence="1">Uncharacterized protein</fullName>
    </submittedName>
</protein>
<comment type="caution">
    <text evidence="1">The sequence shown here is derived from an EMBL/GenBank/DDBJ whole genome shotgun (WGS) entry which is preliminary data.</text>
</comment>
<evidence type="ECO:0000313" key="1">
    <source>
        <dbReference type="EMBL" id="OXC76047.1"/>
    </source>
</evidence>
<dbReference type="AlphaFoldDB" id="A0A226WZ55"/>
<sequence>MTSQIVVGERACYVIPSNVTLRRYYVTKSDRGKKWQKQLRNGKPLTGRGALMPAMTAMVSDA</sequence>
<dbReference type="EMBL" id="MTHB01000153">
    <property type="protein sequence ID" value="OXC76047.1"/>
    <property type="molecule type" value="Genomic_DNA"/>
</dbReference>
<proteinExistence type="predicted"/>
<gene>
    <name evidence="1" type="ORF">BSU04_23855</name>
</gene>
<name>A0A226WZ55_CABSO</name>
<accession>A0A226WZ55</accession>